<accession>A0A816KB60</accession>
<comment type="caution">
    <text evidence="1">The sequence shown here is derived from an EMBL/GenBank/DDBJ whole genome shotgun (WGS) entry which is preliminary data.</text>
</comment>
<organism evidence="1 3">
    <name type="scientific">Rotaria magnacalcarata</name>
    <dbReference type="NCBI Taxonomy" id="392030"/>
    <lineage>
        <taxon>Eukaryota</taxon>
        <taxon>Metazoa</taxon>
        <taxon>Spiralia</taxon>
        <taxon>Gnathifera</taxon>
        <taxon>Rotifera</taxon>
        <taxon>Eurotatoria</taxon>
        <taxon>Bdelloidea</taxon>
        <taxon>Philodinida</taxon>
        <taxon>Philodinidae</taxon>
        <taxon>Rotaria</taxon>
    </lineage>
</organism>
<dbReference type="Proteomes" id="UP000676336">
    <property type="component" value="Unassembled WGS sequence"/>
</dbReference>
<name>A0A816KB60_9BILA</name>
<dbReference type="Gene3D" id="3.40.50.11350">
    <property type="match status" value="1"/>
</dbReference>
<dbReference type="Proteomes" id="UP000663824">
    <property type="component" value="Unassembled WGS sequence"/>
</dbReference>
<reference evidence="1" key="1">
    <citation type="submission" date="2021-02" db="EMBL/GenBank/DDBJ databases">
        <authorList>
            <person name="Nowell W R."/>
        </authorList>
    </citation>
    <scope>NUCLEOTIDE SEQUENCE</scope>
</reference>
<evidence type="ECO:0000313" key="1">
    <source>
        <dbReference type="EMBL" id="CAF1922826.1"/>
    </source>
</evidence>
<dbReference type="EMBL" id="CAJNRE010000157">
    <property type="protein sequence ID" value="CAF1922826.1"/>
    <property type="molecule type" value="Genomic_DNA"/>
</dbReference>
<evidence type="ECO:0000313" key="2">
    <source>
        <dbReference type="EMBL" id="CAF4154245.1"/>
    </source>
</evidence>
<evidence type="ECO:0000313" key="3">
    <source>
        <dbReference type="Proteomes" id="UP000663824"/>
    </source>
</evidence>
<protein>
    <submittedName>
        <fullName evidence="1">Uncharacterized protein</fullName>
    </submittedName>
</protein>
<dbReference type="EMBL" id="CAJOBI010010517">
    <property type="protein sequence ID" value="CAF4154245.1"/>
    <property type="molecule type" value="Genomic_DNA"/>
</dbReference>
<gene>
    <name evidence="1" type="ORF">MBJ925_LOCUS2451</name>
    <name evidence="2" type="ORF">SMN809_LOCUS19901</name>
</gene>
<dbReference type="AlphaFoldDB" id="A0A816KB60"/>
<proteinExistence type="predicted"/>
<sequence length="414" mass="48584">MSIKRFSTVRTYLLKTSILIFVIVLYCNNRFKQHDSLLLKLNCSDSGRIEYESEKSLFKSRLNQRLFHIGQRFSHINIDKLLRIQSSSTQSFTYYCSTHCGGWGDRLRGITSAYILAVLLQRRFIIDMPYPCDLSNFLLPNLIDWTPIDRIGQQKKFLRVDLIHNAYGGELASNVSSGNLTKFWLMYDNIYFTTNADFISIVLKNPFFNLIKSEINIRSTESTQQELFPFIFELLFKPSSSVIAKVDPLFLKSSLHFNQSIICMYIRIGKNSALQGDIKIPYRQSIVQDMINFVDKNLSQPYSSIFVTSDSDQIQQHIHQHYGDDRVLSTHGPMIHIDRFNQKTQSNETLYHGFLKVIADFYFLGECDTFLRGRSGFSEWAGRRRRNEYSNLYVYCREIYRVTKQQWRRPYDQC</sequence>